<keyword evidence="8" id="KW-1185">Reference proteome</keyword>
<keyword evidence="1" id="KW-0805">Transcription regulation</keyword>
<evidence type="ECO:0000256" key="5">
    <source>
        <dbReference type="PROSITE-ProRule" id="PRU00320"/>
    </source>
</evidence>
<proteinExistence type="predicted"/>
<accession>A0ABM0ZUQ1</accession>
<evidence type="ECO:0000256" key="1">
    <source>
        <dbReference type="ARBA" id="ARBA00023015"/>
    </source>
</evidence>
<feature type="compositionally biased region" description="Polar residues" evidence="6">
    <location>
        <begin position="588"/>
        <end position="603"/>
    </location>
</feature>
<feature type="DNA-binding region" description="H-T-H motif" evidence="5">
    <location>
        <begin position="520"/>
        <end position="540"/>
    </location>
</feature>
<feature type="region of interest" description="Disordered" evidence="6">
    <location>
        <begin position="546"/>
        <end position="672"/>
    </location>
</feature>
<dbReference type="PANTHER" id="PTHR21545:SF13">
    <property type="entry name" value="ECDYSONE-INDUCED PROTEIN 93F, ISOFORM C"/>
    <property type="match status" value="1"/>
</dbReference>
<keyword evidence="4 5" id="KW-0539">Nucleus</keyword>
<name>A0ABM0ZUQ1_APLCA</name>
<dbReference type="RefSeq" id="XP_012934842.2">
    <property type="nucleotide sequence ID" value="XM_013079388.2"/>
</dbReference>
<feature type="region of interest" description="Disordered" evidence="6">
    <location>
        <begin position="449"/>
        <end position="502"/>
    </location>
</feature>
<protein>
    <submittedName>
        <fullName evidence="9 10">Uncharacterized protein LOC106011067</fullName>
    </submittedName>
</protein>
<feature type="compositionally biased region" description="Low complexity" evidence="6">
    <location>
        <begin position="652"/>
        <end position="667"/>
    </location>
</feature>
<evidence type="ECO:0000256" key="2">
    <source>
        <dbReference type="ARBA" id="ARBA00023125"/>
    </source>
</evidence>
<dbReference type="InterPro" id="IPR009057">
    <property type="entry name" value="Homeodomain-like_sf"/>
</dbReference>
<dbReference type="PANTHER" id="PTHR21545">
    <property type="entry name" value="TRANSCRIPTION FACTOR MLR1/2"/>
    <property type="match status" value="1"/>
</dbReference>
<dbReference type="InterPro" id="IPR007889">
    <property type="entry name" value="HTH_Psq"/>
</dbReference>
<organism evidence="8 9">
    <name type="scientific">Aplysia californica</name>
    <name type="common">California sea hare</name>
    <dbReference type="NCBI Taxonomy" id="6500"/>
    <lineage>
        <taxon>Eukaryota</taxon>
        <taxon>Metazoa</taxon>
        <taxon>Spiralia</taxon>
        <taxon>Lophotrochozoa</taxon>
        <taxon>Mollusca</taxon>
        <taxon>Gastropoda</taxon>
        <taxon>Heterobranchia</taxon>
        <taxon>Euthyneura</taxon>
        <taxon>Tectipleura</taxon>
        <taxon>Aplysiida</taxon>
        <taxon>Aplysioidea</taxon>
        <taxon>Aplysiidae</taxon>
        <taxon>Aplysia</taxon>
    </lineage>
</organism>
<dbReference type="SUPFAM" id="SSF46689">
    <property type="entry name" value="Homeodomain-like"/>
    <property type="match status" value="1"/>
</dbReference>
<dbReference type="RefSeq" id="XP_035824186.1">
    <property type="nucleotide sequence ID" value="XM_035968293.1"/>
</dbReference>
<keyword evidence="2 5" id="KW-0238">DNA-binding</keyword>
<feature type="compositionally biased region" description="Low complexity" evidence="6">
    <location>
        <begin position="467"/>
        <end position="477"/>
    </location>
</feature>
<dbReference type="Gene3D" id="1.10.10.60">
    <property type="entry name" value="Homeodomain-like"/>
    <property type="match status" value="1"/>
</dbReference>
<feature type="compositionally biased region" description="Basic residues" evidence="6">
    <location>
        <begin position="489"/>
        <end position="498"/>
    </location>
</feature>
<comment type="subcellular location">
    <subcellularLocation>
        <location evidence="5">Nucleus</location>
    </subcellularLocation>
</comment>
<feature type="region of interest" description="Disordered" evidence="6">
    <location>
        <begin position="403"/>
        <end position="434"/>
    </location>
</feature>
<evidence type="ECO:0000313" key="9">
    <source>
        <dbReference type="RefSeq" id="XP_012934842.2"/>
    </source>
</evidence>
<sequence>MCQDFEPSKRCFHCDKKLPNVYKRIQRIIDEAKRGKESNGRICLRSLQDLMPFCSDFYTHGFGQELFNDVVKTYFLTGLQQPEQREELQPVPLSVSVSLPDVDLSRIKVPHPSPHVIRNHKTEEVLNQEFREHLEAAATSSDINKSSHHRGTMLYDSVGPGLSSITVKPDPDQIIITDDEEEADIVHNCRRSKMDMYKYPSPSHLPGLSYSEQAAALYAMREMVLPAPPLAFMPFPFSIKLDEEECHELEVESRLSHIRRMHNLNGSSRTQPRPAHANQLRLPLLIDVVRKLVRQKFLEIKQNHSKKQTPFEAQDHQERQEADLFSPFGPYLPAFTPALAAGSPDSEVMSSPLYKHIMESIYANMMREETPVPKPFGKVNESSRIGDTLKDIIARTIMEKMRFRDTSSDENSVPSSPDAHHRLSSSSSSRTGHGAFILNTTLPHMNKESKLLGECSPPKRAKKDSSSSKSRNSNGSKQELTDANGQPVKKTRPKRGQYRKYNSQLLMDAVKAVQRGEMSVHRAGSYFGVPHSTLEYKVKERHLLRQKKARETQSPSGATPKSGDPPPSTATTTTHGSQGGGDSSNGSTPVDSCNTTSKKPTIISSPPVRSLSCSSSSSSSSAPPATASTTSQSKKSSTAPPSVKLPAPSPRSISPYSSAITSSSSSALVPPVQQNKESSSLTWFPPYLGSPAPSHLESPVTFAPQSLSLNNSASELLRKLQHKVQTKESTYTRESAFDFPIGKEHHMFDLSQAESSMSVMPERLALYNQTV</sequence>
<dbReference type="Proteomes" id="UP000694888">
    <property type="component" value="Unplaced"/>
</dbReference>
<dbReference type="Pfam" id="PF05225">
    <property type="entry name" value="HTH_psq"/>
    <property type="match status" value="1"/>
</dbReference>
<evidence type="ECO:0000313" key="8">
    <source>
        <dbReference type="Proteomes" id="UP000694888"/>
    </source>
</evidence>
<feature type="domain" description="HTH psq-type" evidence="7">
    <location>
        <begin position="492"/>
        <end position="544"/>
    </location>
</feature>
<feature type="compositionally biased region" description="Low complexity" evidence="6">
    <location>
        <begin position="604"/>
        <end position="642"/>
    </location>
</feature>
<evidence type="ECO:0000259" key="7">
    <source>
        <dbReference type="PROSITE" id="PS50960"/>
    </source>
</evidence>
<dbReference type="GeneID" id="106011067"/>
<keyword evidence="3" id="KW-0804">Transcription</keyword>
<evidence type="ECO:0000256" key="6">
    <source>
        <dbReference type="SAM" id="MobiDB-lite"/>
    </source>
</evidence>
<dbReference type="PROSITE" id="PS50960">
    <property type="entry name" value="HTH_PSQ"/>
    <property type="match status" value="1"/>
</dbReference>
<evidence type="ECO:0000313" key="10">
    <source>
        <dbReference type="RefSeq" id="XP_035824186.1"/>
    </source>
</evidence>
<gene>
    <name evidence="9 10" type="primary">LOC106011067</name>
</gene>
<reference evidence="9 10" key="1">
    <citation type="submission" date="2025-05" db="UniProtKB">
        <authorList>
            <consortium name="RefSeq"/>
        </authorList>
    </citation>
    <scope>IDENTIFICATION</scope>
</reference>
<evidence type="ECO:0000256" key="4">
    <source>
        <dbReference type="ARBA" id="ARBA00023242"/>
    </source>
</evidence>
<evidence type="ECO:0000256" key="3">
    <source>
        <dbReference type="ARBA" id="ARBA00023163"/>
    </source>
</evidence>